<name>A0A4R2MGN7_RUBGE</name>
<reference evidence="1 2" key="1">
    <citation type="submission" date="2019-03" db="EMBL/GenBank/DDBJ databases">
        <title>Genomic Encyclopedia of Type Strains, Phase IV (KMG-IV): sequencing the most valuable type-strain genomes for metagenomic binning, comparative biology and taxonomic classification.</title>
        <authorList>
            <person name="Goeker M."/>
        </authorList>
    </citation>
    <scope>NUCLEOTIDE SEQUENCE [LARGE SCALE GENOMIC DNA]</scope>
    <source>
        <strain evidence="1 2">DSM 1709</strain>
    </source>
</reference>
<sequence>MSRDPLQYVRELALPQARRRVTRGGETVAVPAFGAGQQVVAVGAQLAEFRPLVRPDQRAAVADCLLLAQLAANKASSGNTDVMAWYAKYVEVLQNIGWTTRSMEFKDTAVGDDNAGVHQAVLPVLTAALGGAALAAGSLVISVLKGLQEMDAGSPWITIFDRSSTHVSGAKFQLGSVDADETAGVVTVRLAALAIEARKEITQVLFFKLASEHARLRAAEGHFDVGFERLQAIQGAVAARVQPFLLDNIGKIDL</sequence>
<dbReference type="GeneID" id="99685015"/>
<evidence type="ECO:0000313" key="1">
    <source>
        <dbReference type="EMBL" id="TCP04445.1"/>
    </source>
</evidence>
<dbReference type="AlphaFoldDB" id="A0A4R2MGN7"/>
<comment type="caution">
    <text evidence="1">The sequence shown here is derived from an EMBL/GenBank/DDBJ whole genome shotgun (WGS) entry which is preliminary data.</text>
</comment>
<protein>
    <submittedName>
        <fullName evidence="1">Uncharacterized protein</fullName>
    </submittedName>
</protein>
<proteinExistence type="predicted"/>
<organism evidence="1 2">
    <name type="scientific">Rubrivivax gelatinosus</name>
    <name type="common">Rhodocyclus gelatinosus</name>
    <name type="synonym">Rhodopseudomonas gelatinosa</name>
    <dbReference type="NCBI Taxonomy" id="28068"/>
    <lineage>
        <taxon>Bacteria</taxon>
        <taxon>Pseudomonadati</taxon>
        <taxon>Pseudomonadota</taxon>
        <taxon>Betaproteobacteria</taxon>
        <taxon>Burkholderiales</taxon>
        <taxon>Sphaerotilaceae</taxon>
        <taxon>Rubrivivax</taxon>
    </lineage>
</organism>
<dbReference type="RefSeq" id="WP_132644949.1">
    <property type="nucleotide sequence ID" value="NZ_CP181386.1"/>
</dbReference>
<accession>A0A4R2MGN7</accession>
<dbReference type="EMBL" id="SLXD01000002">
    <property type="protein sequence ID" value="TCP04445.1"/>
    <property type="molecule type" value="Genomic_DNA"/>
</dbReference>
<dbReference type="Proteomes" id="UP000295106">
    <property type="component" value="Unassembled WGS sequence"/>
</dbReference>
<gene>
    <name evidence="1" type="ORF">EV684_102198</name>
</gene>
<evidence type="ECO:0000313" key="2">
    <source>
        <dbReference type="Proteomes" id="UP000295106"/>
    </source>
</evidence>
<dbReference type="OrthoDB" id="9078243at2"/>